<dbReference type="SUPFAM" id="SSF51735">
    <property type="entry name" value="NAD(P)-binding Rossmann-fold domains"/>
    <property type="match status" value="1"/>
</dbReference>
<dbReference type="AlphaFoldDB" id="A0A6N3CBI3"/>
<dbReference type="GO" id="GO:0042562">
    <property type="term" value="F:hormone binding"/>
    <property type="evidence" value="ECO:0007669"/>
    <property type="project" value="TreeGrafter"/>
</dbReference>
<dbReference type="PANTHER" id="PTHR13812">
    <property type="entry name" value="KETIMINE REDUCTASE MU-CRYSTALLIN"/>
    <property type="match status" value="1"/>
</dbReference>
<accession>A0A6N3CBI3</accession>
<dbReference type="InterPro" id="IPR036291">
    <property type="entry name" value="NAD(P)-bd_dom_sf"/>
</dbReference>
<dbReference type="GO" id="GO:0019752">
    <property type="term" value="P:carboxylic acid metabolic process"/>
    <property type="evidence" value="ECO:0007669"/>
    <property type="project" value="UniProtKB-ARBA"/>
</dbReference>
<dbReference type="InterPro" id="IPR003462">
    <property type="entry name" value="ODC_Mu_crystall"/>
</dbReference>
<dbReference type="Pfam" id="PF02423">
    <property type="entry name" value="OCD_Mu_crystall"/>
    <property type="match status" value="1"/>
</dbReference>
<dbReference type="EMBL" id="CACRTX010000008">
    <property type="protein sequence ID" value="VYU12278.1"/>
    <property type="molecule type" value="Genomic_DNA"/>
</dbReference>
<keyword evidence="2" id="KW-0456">Lyase</keyword>
<dbReference type="EC" id="4.3.1.28" evidence="2"/>
<dbReference type="FunFam" id="3.40.50.720:FF:000311">
    <property type="entry name" value="Ornithine cyclodeaminase"/>
    <property type="match status" value="1"/>
</dbReference>
<dbReference type="Gene3D" id="3.30.1780.10">
    <property type="entry name" value="ornithine cyclodeaminase, domain 1"/>
    <property type="match status" value="1"/>
</dbReference>
<gene>
    <name evidence="2" type="primary">rapL</name>
    <name evidence="2" type="ORF">ECLFYP2_02512</name>
</gene>
<dbReference type="PIRSF" id="PIRSF001439">
    <property type="entry name" value="CryM"/>
    <property type="match status" value="1"/>
</dbReference>
<evidence type="ECO:0000313" key="2">
    <source>
        <dbReference type="EMBL" id="VYU12278.1"/>
    </source>
</evidence>
<dbReference type="GO" id="GO:0016491">
    <property type="term" value="F:oxidoreductase activity"/>
    <property type="evidence" value="ECO:0007669"/>
    <property type="project" value="UniProtKB-ARBA"/>
</dbReference>
<organism evidence="2">
    <name type="scientific">Enterococcus casseliflavus</name>
    <name type="common">Enterococcus flavescens</name>
    <dbReference type="NCBI Taxonomy" id="37734"/>
    <lineage>
        <taxon>Bacteria</taxon>
        <taxon>Bacillati</taxon>
        <taxon>Bacillota</taxon>
        <taxon>Bacilli</taxon>
        <taxon>Lactobacillales</taxon>
        <taxon>Enterococcaceae</taxon>
        <taxon>Enterococcus</taxon>
    </lineage>
</organism>
<reference evidence="2" key="1">
    <citation type="submission" date="2019-11" db="EMBL/GenBank/DDBJ databases">
        <authorList>
            <person name="Feng L."/>
        </authorList>
    </citation>
    <scope>NUCLEOTIDE SEQUENCE</scope>
    <source>
        <strain evidence="2">ECasseliflavusLFYP2</strain>
    </source>
</reference>
<protein>
    <submittedName>
        <fullName evidence="2">L-lysine cyclodeaminase</fullName>
        <ecNumber evidence="2">4.3.1.28</ecNumber>
    </submittedName>
</protein>
<comment type="similarity">
    <text evidence="1">Belongs to the ornithine cyclodeaminase/mu-crystallin family.</text>
</comment>
<proteinExistence type="inferred from homology"/>
<dbReference type="RefSeq" id="WP_421758082.1">
    <property type="nucleotide sequence ID" value="NZ_CACRTX010000008.1"/>
</dbReference>
<dbReference type="GO" id="GO:0005737">
    <property type="term" value="C:cytoplasm"/>
    <property type="evidence" value="ECO:0007669"/>
    <property type="project" value="TreeGrafter"/>
</dbReference>
<dbReference type="InterPro" id="IPR023401">
    <property type="entry name" value="ODC_N"/>
</dbReference>
<name>A0A6N3CBI3_ENTCA</name>
<sequence>MEIITEEEILRELTFPEAISAMKNCFRDFEQQAVSQWQRAVLPLPDQKQGNLFALMPAYLGPNRVYGAKIMSFFPENGTLQLPTHLGQILLLDSQNGAPLTLMDANSITWIRTAAVSAVATNYLAKKEATKLSLIGAGHQASSHLQAMLTIRPIHTVFVYDLDKRKLANFVESVKKTYPQLQVIACKHLMEATRETDIICTLTPSKQAFLDKDMVSPGTHINAIGTFTPETRELTSDLVASASVYVDDYQAALQESGDLLIPIAEQSFHPAAIKGSLGELVTHKCHGRETKQECTVFDAVGLAVEDLYCAECVYNKRKGVGK</sequence>
<dbReference type="PANTHER" id="PTHR13812:SF19">
    <property type="entry name" value="KETIMINE REDUCTASE MU-CRYSTALLIN"/>
    <property type="match status" value="1"/>
</dbReference>
<dbReference type="Gene3D" id="3.40.50.720">
    <property type="entry name" value="NAD(P)-binding Rossmann-like Domain"/>
    <property type="match status" value="1"/>
</dbReference>
<evidence type="ECO:0000256" key="1">
    <source>
        <dbReference type="ARBA" id="ARBA00008903"/>
    </source>
</evidence>
<dbReference type="GO" id="GO:0016829">
    <property type="term" value="F:lyase activity"/>
    <property type="evidence" value="ECO:0007669"/>
    <property type="project" value="UniProtKB-KW"/>
</dbReference>